<accession>A0AAW8JLN2</accession>
<dbReference type="SUPFAM" id="SSF51120">
    <property type="entry name" value="beta-Roll"/>
    <property type="match status" value="1"/>
</dbReference>
<comment type="caution">
    <text evidence="1">The sequence shown here is derived from an EMBL/GenBank/DDBJ whole genome shotgun (WGS) entry which is preliminary data.</text>
</comment>
<dbReference type="InterPro" id="IPR019960">
    <property type="entry name" value="T1SS_VCA0849"/>
</dbReference>
<dbReference type="RefSeq" id="WP_308956834.1">
    <property type="nucleotide sequence ID" value="NZ_JAVICY010000023.1"/>
</dbReference>
<dbReference type="EMBL" id="JAVIDA010000020">
    <property type="protein sequence ID" value="MDQ9072475.1"/>
    <property type="molecule type" value="Genomic_DNA"/>
</dbReference>
<gene>
    <name evidence="1" type="ORF">RFH51_13520</name>
</gene>
<dbReference type="Gene3D" id="2.150.10.10">
    <property type="entry name" value="Serralysin-like metalloprotease, C-terminal"/>
    <property type="match status" value="1"/>
</dbReference>
<sequence length="148" mass="15753">MSGGSSGSYTLNGTSGNDLFVSRGSNDEFNLNGGNDTLIYNLLNKNDATGGNGKDSVNGFTVMKSTNWNTDIDFIDVKSLLSDQVPTSANIKNFISSVQVKNASGGTDTVLLVDRDGTGTNYNPTELLTLKNVTTSVDELLQTKQLLF</sequence>
<protein>
    <submittedName>
        <fullName evidence="1">Type I secretion C-terminal target domain-containing protein</fullName>
    </submittedName>
</protein>
<dbReference type="Proteomes" id="UP001243195">
    <property type="component" value="Unassembled WGS sequence"/>
</dbReference>
<reference evidence="1" key="1">
    <citation type="submission" date="2023-08" db="EMBL/GenBank/DDBJ databases">
        <title>Emergence of clinically-relevant ST2 carbapenem-resistant Acinetobacter baumannii strains in hospital sewages in Zhejiang, East of China.</title>
        <authorList>
            <person name="Kaichao C."/>
            <person name="Zhang R."/>
        </authorList>
    </citation>
    <scope>NUCLEOTIDE SEQUENCE</scope>
    <source>
        <strain evidence="1">M-SY-60</strain>
    </source>
</reference>
<proteinExistence type="predicted"/>
<dbReference type="InterPro" id="IPR011049">
    <property type="entry name" value="Serralysin-like_metalloprot_C"/>
</dbReference>
<name>A0AAW8JLN2_9GAMM</name>
<dbReference type="AlphaFoldDB" id="A0AAW8JLN2"/>
<organism evidence="1 2">
    <name type="scientific">Acinetobacter gerneri</name>
    <dbReference type="NCBI Taxonomy" id="202952"/>
    <lineage>
        <taxon>Bacteria</taxon>
        <taxon>Pseudomonadati</taxon>
        <taxon>Pseudomonadota</taxon>
        <taxon>Gammaproteobacteria</taxon>
        <taxon>Moraxellales</taxon>
        <taxon>Moraxellaceae</taxon>
        <taxon>Acinetobacter</taxon>
    </lineage>
</organism>
<evidence type="ECO:0000313" key="1">
    <source>
        <dbReference type="EMBL" id="MDQ9072475.1"/>
    </source>
</evidence>
<dbReference type="NCBIfam" id="TIGR03661">
    <property type="entry name" value="T1SS_VCA0849"/>
    <property type="match status" value="1"/>
</dbReference>
<evidence type="ECO:0000313" key="2">
    <source>
        <dbReference type="Proteomes" id="UP001243195"/>
    </source>
</evidence>